<gene>
    <name evidence="1" type="ORF">DRF65_05705</name>
</gene>
<evidence type="ECO:0000313" key="1">
    <source>
        <dbReference type="EMBL" id="REC63587.1"/>
    </source>
</evidence>
<evidence type="ECO:0000313" key="2">
    <source>
        <dbReference type="Proteomes" id="UP000256686"/>
    </source>
</evidence>
<keyword evidence="2" id="KW-1185">Reference proteome</keyword>
<comment type="caution">
    <text evidence="1">The sequence shown here is derived from an EMBL/GenBank/DDBJ whole genome shotgun (WGS) entry which is preliminary data.</text>
</comment>
<dbReference type="AlphaFoldDB" id="A0A3D9CCS2"/>
<sequence>MDLKNYIITHHKINFNDPQYNNLQNLLNSDFNHLKTLDSFLNELLYLKKHWNNIQLRDTFIETRLGGYWDWEGLEAHNVSGNWFTVIAFDDLNGYVNADTQVFYLENEILIQESVVEMPLEEFIEVLQQWKHILSE</sequence>
<reference evidence="2" key="1">
    <citation type="submission" date="2018-06" db="EMBL/GenBank/DDBJ databases">
        <authorList>
            <person name="Lum Nde A."/>
            <person name="Hugo C."/>
        </authorList>
    </citation>
    <scope>NUCLEOTIDE SEQUENCE [LARGE SCALE GENOMIC DNA]</scope>
    <source>
        <strain evidence="2">1_F178</strain>
    </source>
</reference>
<dbReference type="EMBL" id="QNVT01000003">
    <property type="protein sequence ID" value="REC63587.1"/>
    <property type="molecule type" value="Genomic_DNA"/>
</dbReference>
<accession>A0A3D9CCS2</accession>
<name>A0A3D9CCS2_9FLAO</name>
<organism evidence="1 2">
    <name type="scientific">Chryseobacterium pennae</name>
    <dbReference type="NCBI Taxonomy" id="2258962"/>
    <lineage>
        <taxon>Bacteria</taxon>
        <taxon>Pseudomonadati</taxon>
        <taxon>Bacteroidota</taxon>
        <taxon>Flavobacteriia</taxon>
        <taxon>Flavobacteriales</taxon>
        <taxon>Weeksellaceae</taxon>
        <taxon>Chryseobacterium group</taxon>
        <taxon>Chryseobacterium</taxon>
    </lineage>
</organism>
<protein>
    <submittedName>
        <fullName evidence="1">Uncharacterized protein</fullName>
    </submittedName>
</protein>
<dbReference type="Proteomes" id="UP000256686">
    <property type="component" value="Unassembled WGS sequence"/>
</dbReference>
<proteinExistence type="predicted"/>
<dbReference type="RefSeq" id="WP_115969623.1">
    <property type="nucleotide sequence ID" value="NZ_QNVT01000003.1"/>
</dbReference>